<feature type="compositionally biased region" description="Low complexity" evidence="1">
    <location>
        <begin position="541"/>
        <end position="553"/>
    </location>
</feature>
<dbReference type="Proteomes" id="UP000076738">
    <property type="component" value="Unassembled WGS sequence"/>
</dbReference>
<feature type="compositionally biased region" description="Acidic residues" evidence="1">
    <location>
        <begin position="793"/>
        <end position="815"/>
    </location>
</feature>
<name>A0A167NZL4_CALVF</name>
<evidence type="ECO:0000313" key="2">
    <source>
        <dbReference type="EMBL" id="KZO98259.1"/>
    </source>
</evidence>
<feature type="region of interest" description="Disordered" evidence="1">
    <location>
        <begin position="574"/>
        <end position="612"/>
    </location>
</feature>
<feature type="compositionally biased region" description="Acidic residues" evidence="1">
    <location>
        <begin position="656"/>
        <end position="666"/>
    </location>
</feature>
<dbReference type="GO" id="GO:0016740">
    <property type="term" value="F:transferase activity"/>
    <property type="evidence" value="ECO:0007669"/>
    <property type="project" value="UniProtKB-KW"/>
</dbReference>
<sequence length="839" mass="93224">MFSPLPRMQATRLLMLFSGGGLLFLCSFLYSSTLSPSVYDLSAEASYDGYYGYYASSLSAAKSAASHIFQSSPRVTLFTWAGGNQDYELEPLEEYADLVSGAYPVGAKPWLPEVEGGAPLEWTIPEEERVKAVKVNQQGKDWDFPAPQVDLPMHVVQEYKPPTVEFALVIMGESAAVEAVTMIKGILMHISTPVHLHIVCDEDAMYHIDERVTLITRPSYDISVSYNLVTPEQIWARGARAGIGSTYHAGAGGLAKIFLHEILTETKRAIFIDIDTLFTVDPLLLWKEFAKFRPGQVFAVPTLGPDSDELTVCSCALLLDLEAMRERFQWVASDLRPGASRTDIAYSSLMAVGLDPRNPPFGDQGVYYAIWKARPELAGHLSLSWDVSHCRNHWGFSMADGDDEMTEEEQERRRDERMRSVEGRMRNAPEKFPIFPGILHFNCIDNEANSFTYSDIVDFPDWGPLVQTATMYKWTWLNRGDGSAKVERVMFEDVRFADERWPEVERVGGWTPAPPTPAALPVELPVYEGQGGGMKWDFAEGAQGQAEPAQPEPHSSFEDFNDYVLGEDGEWHQVGESNAEPTDTDWTEGEAEPPASDDESSYDIPLEYDESSSDEPLAYVDLLEDVEPTPPMESDWMDEPSVAVPYDDGAFTQPEPDFEPEQEDEEKPPVQEQGTWVLGPYHEWIWVDNPAVHVAQEAGELPAESEDSWEPPAAANVDAAIPAAVSAGHAAVATSKDMEREKLKEKLAAALAAHMKAPAAPRPAVHDSSPEPVEEEEELAPLRMAWPVTLEEAEAEPEFEDDVSMPTQEFDDQPGEEATAERGEWVESANGEWVWVAAE</sequence>
<feature type="region of interest" description="Disordered" evidence="1">
    <location>
        <begin position="752"/>
        <end position="779"/>
    </location>
</feature>
<dbReference type="InterPro" id="IPR029044">
    <property type="entry name" value="Nucleotide-diphossugar_trans"/>
</dbReference>
<feature type="region of interest" description="Disordered" evidence="1">
    <location>
        <begin position="541"/>
        <end position="561"/>
    </location>
</feature>
<keyword evidence="2" id="KW-0808">Transferase</keyword>
<feature type="region of interest" description="Disordered" evidence="1">
    <location>
        <begin position="793"/>
        <end position="839"/>
    </location>
</feature>
<evidence type="ECO:0000313" key="3">
    <source>
        <dbReference type="Proteomes" id="UP000076738"/>
    </source>
</evidence>
<reference evidence="2 3" key="1">
    <citation type="journal article" date="2016" name="Mol. Biol. Evol.">
        <title>Comparative Genomics of Early-Diverging Mushroom-Forming Fungi Provides Insights into the Origins of Lignocellulose Decay Capabilities.</title>
        <authorList>
            <person name="Nagy L.G."/>
            <person name="Riley R."/>
            <person name="Tritt A."/>
            <person name="Adam C."/>
            <person name="Daum C."/>
            <person name="Floudas D."/>
            <person name="Sun H."/>
            <person name="Yadav J.S."/>
            <person name="Pangilinan J."/>
            <person name="Larsson K.H."/>
            <person name="Matsuura K."/>
            <person name="Barry K."/>
            <person name="Labutti K."/>
            <person name="Kuo R."/>
            <person name="Ohm R.A."/>
            <person name="Bhattacharya S.S."/>
            <person name="Shirouzu T."/>
            <person name="Yoshinaga Y."/>
            <person name="Martin F.M."/>
            <person name="Grigoriev I.V."/>
            <person name="Hibbett D.S."/>
        </authorList>
    </citation>
    <scope>NUCLEOTIDE SEQUENCE [LARGE SCALE GENOMIC DNA]</scope>
    <source>
        <strain evidence="2 3">TUFC12733</strain>
    </source>
</reference>
<dbReference type="Gene3D" id="3.90.550.10">
    <property type="entry name" value="Spore Coat Polysaccharide Biosynthesis Protein SpsA, Chain A"/>
    <property type="match status" value="1"/>
</dbReference>
<proteinExistence type="predicted"/>
<feature type="compositionally biased region" description="Acidic residues" evidence="1">
    <location>
        <begin position="582"/>
        <end position="612"/>
    </location>
</feature>
<evidence type="ECO:0000256" key="1">
    <source>
        <dbReference type="SAM" id="MobiDB-lite"/>
    </source>
</evidence>
<accession>A0A167NZL4</accession>
<protein>
    <submittedName>
        <fullName evidence="2">Glycosyltransferase family 8 protein</fullName>
    </submittedName>
</protein>
<dbReference type="OrthoDB" id="411524at2759"/>
<feature type="compositionally biased region" description="Low complexity" evidence="1">
    <location>
        <begin position="752"/>
        <end position="763"/>
    </location>
</feature>
<feature type="region of interest" description="Disordered" evidence="1">
    <location>
        <begin position="627"/>
        <end position="671"/>
    </location>
</feature>
<organism evidence="2 3">
    <name type="scientific">Calocera viscosa (strain TUFC12733)</name>
    <dbReference type="NCBI Taxonomy" id="1330018"/>
    <lineage>
        <taxon>Eukaryota</taxon>
        <taxon>Fungi</taxon>
        <taxon>Dikarya</taxon>
        <taxon>Basidiomycota</taxon>
        <taxon>Agaricomycotina</taxon>
        <taxon>Dacrymycetes</taxon>
        <taxon>Dacrymycetales</taxon>
        <taxon>Dacrymycetaceae</taxon>
        <taxon>Calocera</taxon>
    </lineage>
</organism>
<gene>
    <name evidence="2" type="ORF">CALVIDRAFT_562182</name>
</gene>
<dbReference type="AlphaFoldDB" id="A0A167NZL4"/>
<dbReference type="EMBL" id="KV417276">
    <property type="protein sequence ID" value="KZO98259.1"/>
    <property type="molecule type" value="Genomic_DNA"/>
</dbReference>
<dbReference type="SUPFAM" id="SSF53448">
    <property type="entry name" value="Nucleotide-diphospho-sugar transferases"/>
    <property type="match status" value="1"/>
</dbReference>
<keyword evidence="3" id="KW-1185">Reference proteome</keyword>